<evidence type="ECO:0000256" key="2">
    <source>
        <dbReference type="ARBA" id="ARBA00022670"/>
    </source>
</evidence>
<evidence type="ECO:0000256" key="4">
    <source>
        <dbReference type="ARBA" id="ARBA00022807"/>
    </source>
</evidence>
<organism evidence="7 8">
    <name type="scientific">Brevibacterium ravenspurgense</name>
    <dbReference type="NCBI Taxonomy" id="479117"/>
    <lineage>
        <taxon>Bacteria</taxon>
        <taxon>Bacillati</taxon>
        <taxon>Actinomycetota</taxon>
        <taxon>Actinomycetes</taxon>
        <taxon>Micrococcales</taxon>
        <taxon>Brevibacteriaceae</taxon>
        <taxon>Brevibacterium</taxon>
    </lineage>
</organism>
<gene>
    <name evidence="7" type="primary">iap_2</name>
    <name evidence="7" type="ORF">Bravens_00808</name>
</gene>
<dbReference type="GO" id="GO:0008234">
    <property type="term" value="F:cysteine-type peptidase activity"/>
    <property type="evidence" value="ECO:0007669"/>
    <property type="project" value="UniProtKB-KW"/>
</dbReference>
<dbReference type="GO" id="GO:0006508">
    <property type="term" value="P:proteolysis"/>
    <property type="evidence" value="ECO:0007669"/>
    <property type="project" value="UniProtKB-KW"/>
</dbReference>
<feature type="compositionally biased region" description="Low complexity" evidence="5">
    <location>
        <begin position="111"/>
        <end position="121"/>
    </location>
</feature>
<evidence type="ECO:0000313" key="7">
    <source>
        <dbReference type="EMBL" id="KXZ58935.1"/>
    </source>
</evidence>
<dbReference type="InterPro" id="IPR051202">
    <property type="entry name" value="Peptidase_C40"/>
</dbReference>
<feature type="compositionally biased region" description="Low complexity" evidence="5">
    <location>
        <begin position="129"/>
        <end position="150"/>
    </location>
</feature>
<name>A0A150HAB1_9MICO</name>
<dbReference type="PANTHER" id="PTHR47053">
    <property type="entry name" value="MUREIN DD-ENDOPEPTIDASE MEPH-RELATED"/>
    <property type="match status" value="1"/>
</dbReference>
<dbReference type="InterPro" id="IPR000064">
    <property type="entry name" value="NLP_P60_dom"/>
</dbReference>
<proteinExistence type="inferred from homology"/>
<dbReference type="PANTHER" id="PTHR47053:SF1">
    <property type="entry name" value="MUREIN DD-ENDOPEPTIDASE MEPH-RELATED"/>
    <property type="match status" value="1"/>
</dbReference>
<accession>A0A150HAB1</accession>
<evidence type="ECO:0000256" key="5">
    <source>
        <dbReference type="SAM" id="MobiDB-lite"/>
    </source>
</evidence>
<dbReference type="RefSeq" id="WP_062020514.1">
    <property type="nucleotide sequence ID" value="NZ_LQQC01000008.1"/>
</dbReference>
<protein>
    <submittedName>
        <fullName evidence="7">Putative endopeptidase p60</fullName>
        <ecNumber evidence="7">3.4.-.-</ecNumber>
    </submittedName>
</protein>
<keyword evidence="4" id="KW-0788">Thiol protease</keyword>
<sequence>MAQKKRGRRAADTKVRTPLSDLTDLLRSDSNVLGKRAAVAAAGAGLALSVAVPTVSEPGNEAEAEAVSAAPAEDDFKAQDKVVVEGKADGPLAGAAEVSTVTASKAPEPAPASNDAASASNGAGGESGSGSQAAAASSESSGGAEVPSGSKAQKVVSIAKSYVGTPYVWGGNTPSGWDCSGFTRYVYGKVGVNLPRSSGAQKGAGKVVPRSQAQPGDIMWHPGHVGIYAGDGKMVDARNKRKGTVYTSTSWMSDAVYIRVL</sequence>
<evidence type="ECO:0000259" key="6">
    <source>
        <dbReference type="PROSITE" id="PS51935"/>
    </source>
</evidence>
<dbReference type="SUPFAM" id="SSF54001">
    <property type="entry name" value="Cysteine proteinases"/>
    <property type="match status" value="1"/>
</dbReference>
<reference evidence="7 8" key="1">
    <citation type="submission" date="2016-01" db="EMBL/GenBank/DDBJ databases">
        <title>Use of Whole Genome Sequencing to ascertain that Brevibacterium massiliense (Roux, Raoult 2009) is a later heterotypic synonym of Brevibacterium ravenspurgense (Mages 2008).</title>
        <authorList>
            <person name="Bernier A.-M."/>
            <person name="Burdz T."/>
            <person name="Huynh C."/>
            <person name="Pachecho A.L."/>
            <person name="Wiebe D."/>
            <person name="Bonner C."/>
            <person name="Bernard K."/>
        </authorList>
    </citation>
    <scope>NUCLEOTIDE SEQUENCE [LARGE SCALE GENOMIC DNA]</scope>
    <source>
        <strain evidence="7 8">CCUG56047</strain>
    </source>
</reference>
<comment type="similarity">
    <text evidence="1">Belongs to the peptidase C40 family.</text>
</comment>
<keyword evidence="3 7" id="KW-0378">Hydrolase</keyword>
<dbReference type="Proteomes" id="UP000243589">
    <property type="component" value="Unassembled WGS sequence"/>
</dbReference>
<keyword evidence="8" id="KW-1185">Reference proteome</keyword>
<evidence type="ECO:0000256" key="3">
    <source>
        <dbReference type="ARBA" id="ARBA00022801"/>
    </source>
</evidence>
<feature type="region of interest" description="Disordered" evidence="5">
    <location>
        <begin position="98"/>
        <end position="150"/>
    </location>
</feature>
<dbReference type="PATRIC" id="fig|479117.4.peg.809"/>
<evidence type="ECO:0000256" key="1">
    <source>
        <dbReference type="ARBA" id="ARBA00007074"/>
    </source>
</evidence>
<dbReference type="EC" id="3.4.-.-" evidence="7"/>
<dbReference type="Gene3D" id="3.90.1720.10">
    <property type="entry name" value="endopeptidase domain like (from Nostoc punctiforme)"/>
    <property type="match status" value="1"/>
</dbReference>
<feature type="domain" description="NlpC/P60" evidence="6">
    <location>
        <begin position="149"/>
        <end position="261"/>
    </location>
</feature>
<keyword evidence="2" id="KW-0645">Protease</keyword>
<dbReference type="EMBL" id="LQQC01000008">
    <property type="protein sequence ID" value="KXZ58935.1"/>
    <property type="molecule type" value="Genomic_DNA"/>
</dbReference>
<dbReference type="Pfam" id="PF00877">
    <property type="entry name" value="NLPC_P60"/>
    <property type="match status" value="1"/>
</dbReference>
<evidence type="ECO:0000313" key="8">
    <source>
        <dbReference type="Proteomes" id="UP000243589"/>
    </source>
</evidence>
<dbReference type="PROSITE" id="PS51935">
    <property type="entry name" value="NLPC_P60"/>
    <property type="match status" value="1"/>
</dbReference>
<dbReference type="InterPro" id="IPR038765">
    <property type="entry name" value="Papain-like_cys_pep_sf"/>
</dbReference>
<comment type="caution">
    <text evidence="7">The sequence shown here is derived from an EMBL/GenBank/DDBJ whole genome shotgun (WGS) entry which is preliminary data.</text>
</comment>
<dbReference type="AlphaFoldDB" id="A0A150HAB1"/>